<organism evidence="2 3">
    <name type="scientific">Mesorhizobium calcicola</name>
    <dbReference type="NCBI Taxonomy" id="1300310"/>
    <lineage>
        <taxon>Bacteria</taxon>
        <taxon>Pseudomonadati</taxon>
        <taxon>Pseudomonadota</taxon>
        <taxon>Alphaproteobacteria</taxon>
        <taxon>Hyphomicrobiales</taxon>
        <taxon>Phyllobacteriaceae</taxon>
        <taxon>Mesorhizobium</taxon>
    </lineage>
</organism>
<dbReference type="EMBL" id="JBHUGY010000021">
    <property type="protein sequence ID" value="MFD2054193.1"/>
    <property type="molecule type" value="Genomic_DNA"/>
</dbReference>
<dbReference type="InterPro" id="IPR001763">
    <property type="entry name" value="Rhodanese-like_dom"/>
</dbReference>
<reference evidence="3" key="1">
    <citation type="journal article" date="2019" name="Int. J. Syst. Evol. Microbiol.">
        <title>The Global Catalogue of Microorganisms (GCM) 10K type strain sequencing project: providing services to taxonomists for standard genome sequencing and annotation.</title>
        <authorList>
            <consortium name="The Broad Institute Genomics Platform"/>
            <consortium name="The Broad Institute Genome Sequencing Center for Infectious Disease"/>
            <person name="Wu L."/>
            <person name="Ma J."/>
        </authorList>
    </citation>
    <scope>NUCLEOTIDE SEQUENCE [LARGE SCALE GENOMIC DNA]</scope>
    <source>
        <strain evidence="3">CGMCC 1.16226</strain>
    </source>
</reference>
<dbReference type="PROSITE" id="PS50206">
    <property type="entry name" value="RHODANESE_3"/>
    <property type="match status" value="1"/>
</dbReference>
<evidence type="ECO:0000313" key="2">
    <source>
        <dbReference type="EMBL" id="MFD2054193.1"/>
    </source>
</evidence>
<evidence type="ECO:0000313" key="3">
    <source>
        <dbReference type="Proteomes" id="UP001597349"/>
    </source>
</evidence>
<keyword evidence="3" id="KW-1185">Reference proteome</keyword>
<dbReference type="InterPro" id="IPR036873">
    <property type="entry name" value="Rhodanese-like_dom_sf"/>
</dbReference>
<name>A0ABW4WDS7_9HYPH</name>
<evidence type="ECO:0000259" key="1">
    <source>
        <dbReference type="PROSITE" id="PS50206"/>
    </source>
</evidence>
<feature type="domain" description="Rhodanese" evidence="1">
    <location>
        <begin position="27"/>
        <end position="127"/>
    </location>
</feature>
<dbReference type="Gene3D" id="3.40.250.10">
    <property type="entry name" value="Rhodanese-like domain"/>
    <property type="match status" value="1"/>
</dbReference>
<gene>
    <name evidence="2" type="ORF">ACFSQT_14150</name>
</gene>
<dbReference type="Pfam" id="PF00581">
    <property type="entry name" value="Rhodanese"/>
    <property type="match status" value="1"/>
</dbReference>
<dbReference type="Proteomes" id="UP001597349">
    <property type="component" value="Unassembled WGS sequence"/>
</dbReference>
<dbReference type="SMART" id="SM00450">
    <property type="entry name" value="RHOD"/>
    <property type="match status" value="1"/>
</dbReference>
<comment type="caution">
    <text evidence="2">The sequence shown here is derived from an EMBL/GenBank/DDBJ whole genome shotgun (WGS) entry which is preliminary data.</text>
</comment>
<dbReference type="RefSeq" id="WP_379019542.1">
    <property type="nucleotide sequence ID" value="NZ_JBHUGY010000021.1"/>
</dbReference>
<protein>
    <submittedName>
        <fullName evidence="2">Rhodanese-like domain-containing protein</fullName>
    </submittedName>
</protein>
<proteinExistence type="predicted"/>
<dbReference type="SUPFAM" id="SSF52821">
    <property type="entry name" value="Rhodanese/Cell cycle control phosphatase"/>
    <property type="match status" value="1"/>
</dbReference>
<accession>A0ABW4WDS7</accession>
<sequence length="141" mass="15694">MTVDEMLSEARAMLTPRLSPAAAYGELQQGALLVDIRYLEQRVRDGEIPNAAIISRNEFEWRCDPSAPWRHEMINKDDYKQRIIVLCNQGYQSSFAAANLVRIGLSNVTDIEGGMQGWLSNGLPVVPFETSRIRALLASGA</sequence>